<dbReference type="SUPFAM" id="SSF103088">
    <property type="entry name" value="OmpA-like"/>
    <property type="match status" value="1"/>
</dbReference>
<dbReference type="GO" id="GO:0009279">
    <property type="term" value="C:cell outer membrane"/>
    <property type="evidence" value="ECO:0007669"/>
    <property type="project" value="UniProtKB-SubCell"/>
</dbReference>
<feature type="domain" description="OmpA-like" evidence="6">
    <location>
        <begin position="96"/>
        <end position="210"/>
    </location>
</feature>
<dbReference type="RefSeq" id="WP_149308800.1">
    <property type="nucleotide sequence ID" value="NZ_SRSD01000009.1"/>
</dbReference>
<dbReference type="PRINTS" id="PR01021">
    <property type="entry name" value="OMPADOMAIN"/>
</dbReference>
<evidence type="ECO:0000313" key="8">
    <source>
        <dbReference type="Proteomes" id="UP000324298"/>
    </source>
</evidence>
<keyword evidence="8" id="KW-1185">Reference proteome</keyword>
<gene>
    <name evidence="7" type="ORF">ET418_14670</name>
</gene>
<dbReference type="InterPro" id="IPR036737">
    <property type="entry name" value="OmpA-like_sf"/>
</dbReference>
<evidence type="ECO:0000256" key="5">
    <source>
        <dbReference type="SAM" id="MobiDB-lite"/>
    </source>
</evidence>
<protein>
    <submittedName>
        <fullName evidence="7">OmpA family protein</fullName>
    </submittedName>
</protein>
<dbReference type="Pfam" id="PF00691">
    <property type="entry name" value="OmpA"/>
    <property type="match status" value="1"/>
</dbReference>
<dbReference type="InterPro" id="IPR006664">
    <property type="entry name" value="OMP_bac"/>
</dbReference>
<dbReference type="InterPro" id="IPR050330">
    <property type="entry name" value="Bact_OuterMem_StrucFunc"/>
</dbReference>
<evidence type="ECO:0000256" key="1">
    <source>
        <dbReference type="ARBA" id="ARBA00004442"/>
    </source>
</evidence>
<dbReference type="PANTHER" id="PTHR30329">
    <property type="entry name" value="STATOR ELEMENT OF FLAGELLAR MOTOR COMPLEX"/>
    <property type="match status" value="1"/>
</dbReference>
<keyword evidence="3" id="KW-0998">Cell outer membrane</keyword>
<dbReference type="OrthoDB" id="9805566at2"/>
<evidence type="ECO:0000256" key="3">
    <source>
        <dbReference type="ARBA" id="ARBA00023237"/>
    </source>
</evidence>
<accession>A0A5A9X9G4</accession>
<keyword evidence="2 4" id="KW-0472">Membrane</keyword>
<evidence type="ECO:0000259" key="6">
    <source>
        <dbReference type="PROSITE" id="PS51123"/>
    </source>
</evidence>
<comment type="subcellular location">
    <subcellularLocation>
        <location evidence="1">Cell outer membrane</location>
    </subcellularLocation>
</comment>
<dbReference type="CDD" id="cd07185">
    <property type="entry name" value="OmpA_C-like"/>
    <property type="match status" value="1"/>
</dbReference>
<reference evidence="7 8" key="1">
    <citation type="submission" date="2019-04" db="EMBL/GenBank/DDBJ databases">
        <title>Geobacter ruber sp. nov., ferric-reducing bacteria isolated from paddy soil.</title>
        <authorList>
            <person name="Xu Z."/>
            <person name="Masuda Y."/>
            <person name="Itoh H."/>
            <person name="Senoo K."/>
        </authorList>
    </citation>
    <scope>NUCLEOTIDE SEQUENCE [LARGE SCALE GENOMIC DNA]</scope>
    <source>
        <strain evidence="7 8">Red88</strain>
    </source>
</reference>
<dbReference type="EMBL" id="SRSD01000009">
    <property type="protein sequence ID" value="KAA0889088.1"/>
    <property type="molecule type" value="Genomic_DNA"/>
</dbReference>
<evidence type="ECO:0000256" key="4">
    <source>
        <dbReference type="PROSITE-ProRule" id="PRU00473"/>
    </source>
</evidence>
<organism evidence="7 8">
    <name type="scientific">Oryzomonas rubra</name>
    <dbReference type="NCBI Taxonomy" id="2509454"/>
    <lineage>
        <taxon>Bacteria</taxon>
        <taxon>Pseudomonadati</taxon>
        <taxon>Thermodesulfobacteriota</taxon>
        <taxon>Desulfuromonadia</taxon>
        <taxon>Geobacterales</taxon>
        <taxon>Geobacteraceae</taxon>
        <taxon>Oryzomonas</taxon>
    </lineage>
</organism>
<evidence type="ECO:0000256" key="2">
    <source>
        <dbReference type="ARBA" id="ARBA00023136"/>
    </source>
</evidence>
<dbReference type="PANTHER" id="PTHR30329:SF21">
    <property type="entry name" value="LIPOPROTEIN YIAD-RELATED"/>
    <property type="match status" value="1"/>
</dbReference>
<dbReference type="Proteomes" id="UP000324298">
    <property type="component" value="Unassembled WGS sequence"/>
</dbReference>
<dbReference type="InterPro" id="IPR006665">
    <property type="entry name" value="OmpA-like"/>
</dbReference>
<evidence type="ECO:0000313" key="7">
    <source>
        <dbReference type="EMBL" id="KAA0889088.1"/>
    </source>
</evidence>
<dbReference type="PROSITE" id="PS51123">
    <property type="entry name" value="OMPA_2"/>
    <property type="match status" value="1"/>
</dbReference>
<name>A0A5A9X9G4_9BACT</name>
<sequence length="210" mass="22303">MPRSDGHTGPTGVILSGVLMVALLALADGCASRRAVVLMPDPDGHVGKAEVTTEGGKQLLEKAQEMTRVSGRSNSPSPPAPADPSYIAATFAEALAVEPLPSEKFILFFETGKTCLMAESRAVIPTILAAIKRRNAINISISGHTDAVGSVQLNDRLAYERAQAIRDLLVRKGVDPQRLTASSHGKGNPRIPTPDGVAEPRNRRVEVIVR</sequence>
<dbReference type="Gene3D" id="3.30.1330.60">
    <property type="entry name" value="OmpA-like domain"/>
    <property type="match status" value="1"/>
</dbReference>
<proteinExistence type="predicted"/>
<dbReference type="AlphaFoldDB" id="A0A5A9X9G4"/>
<comment type="caution">
    <text evidence="7">The sequence shown here is derived from an EMBL/GenBank/DDBJ whole genome shotgun (WGS) entry which is preliminary data.</text>
</comment>
<feature type="region of interest" description="Disordered" evidence="5">
    <location>
        <begin position="176"/>
        <end position="198"/>
    </location>
</feature>